<keyword evidence="3" id="KW-1185">Reference proteome</keyword>
<evidence type="ECO:0000313" key="2">
    <source>
        <dbReference type="EMBL" id="OYQ34210.1"/>
    </source>
</evidence>
<proteinExistence type="predicted"/>
<keyword evidence="1" id="KW-0732">Signal</keyword>
<dbReference type="OrthoDB" id="9767539at2"/>
<organism evidence="2 3">
    <name type="scientific">Niveispirillum lacus</name>
    <dbReference type="NCBI Taxonomy" id="1981099"/>
    <lineage>
        <taxon>Bacteria</taxon>
        <taxon>Pseudomonadati</taxon>
        <taxon>Pseudomonadota</taxon>
        <taxon>Alphaproteobacteria</taxon>
        <taxon>Rhodospirillales</taxon>
        <taxon>Azospirillaceae</taxon>
        <taxon>Niveispirillum</taxon>
    </lineage>
</organism>
<protein>
    <recommendedName>
        <fullName evidence="4">Alginate export domain-containing protein</fullName>
    </recommendedName>
</protein>
<sequence>MTLPKNARALSLILALPVLAQPALASDAASLLKDGKFILDFRYRLEDVDQAGLAQDAHAQTARARTGFQTGKINGFSLLAEAETIAHVSSAFNDGLNGKTRRPLVADPEGMELNRLQVDYTGIAKTAITLGRQRLNLDNQRFIGAVGFRQNEQTLDALKISTQAINKLDLTYAYVAQVNRVFGHKSPQGEFEGDSHLLNAGLTLSPAAKITGYAYLLDLEEQPLLSTATYGGRVAGKYTLDKVTLTYAADYARQSDYQTNPRNLSLDYLGLELTATYGGLSFGGGYESLEGDGVRGFATPLATLHRFQGYADVFLTTPANGINDAYGRVGYETKLAAGPITGLSAALWYHDFEAERIDRSFGSEIDVEAAVKLGPKVTVSAKYADYNGDGAFPDRQKFWLAFDYSY</sequence>
<feature type="signal peptide" evidence="1">
    <location>
        <begin position="1"/>
        <end position="25"/>
    </location>
</feature>
<feature type="chain" id="PRO_5011993511" description="Alginate export domain-containing protein" evidence="1">
    <location>
        <begin position="26"/>
        <end position="406"/>
    </location>
</feature>
<dbReference type="InterPro" id="IPR023614">
    <property type="entry name" value="Porin_dom_sf"/>
</dbReference>
<dbReference type="EMBL" id="NOXU01000029">
    <property type="protein sequence ID" value="OYQ34210.1"/>
    <property type="molecule type" value="Genomic_DNA"/>
</dbReference>
<accession>A0A255Z0K8</accession>
<dbReference type="Gene3D" id="2.40.160.10">
    <property type="entry name" value="Porin"/>
    <property type="match status" value="1"/>
</dbReference>
<dbReference type="Proteomes" id="UP000216998">
    <property type="component" value="Unassembled WGS sequence"/>
</dbReference>
<gene>
    <name evidence="2" type="ORF">CHU95_12210</name>
</gene>
<dbReference type="RefSeq" id="WP_094456619.1">
    <property type="nucleotide sequence ID" value="NZ_NOXU01000029.1"/>
</dbReference>
<name>A0A255Z0K8_9PROT</name>
<evidence type="ECO:0008006" key="4">
    <source>
        <dbReference type="Google" id="ProtNLM"/>
    </source>
</evidence>
<evidence type="ECO:0000256" key="1">
    <source>
        <dbReference type="SAM" id="SignalP"/>
    </source>
</evidence>
<evidence type="ECO:0000313" key="3">
    <source>
        <dbReference type="Proteomes" id="UP000216998"/>
    </source>
</evidence>
<dbReference type="AlphaFoldDB" id="A0A255Z0K8"/>
<comment type="caution">
    <text evidence="2">The sequence shown here is derived from an EMBL/GenBank/DDBJ whole genome shotgun (WGS) entry which is preliminary data.</text>
</comment>
<reference evidence="2 3" key="1">
    <citation type="submission" date="2017-07" db="EMBL/GenBank/DDBJ databases">
        <title>Niveispirillum cyanobacteriorum sp. nov., isolated from cyanobacterial aggregates in a eutrophic lake.</title>
        <authorList>
            <person name="Cai H."/>
        </authorList>
    </citation>
    <scope>NUCLEOTIDE SEQUENCE [LARGE SCALE GENOMIC DNA]</scope>
    <source>
        <strain evidence="3">TH1-14</strain>
    </source>
</reference>